<reference evidence="3" key="1">
    <citation type="submission" date="2018-08" db="EMBL/GenBank/DDBJ databases">
        <authorList>
            <person name="Rodrigo-Torres L."/>
            <person name="Arahal R. D."/>
            <person name="Lucena T."/>
        </authorList>
    </citation>
    <scope>NUCLEOTIDE SEQUENCE [LARGE SCALE GENOMIC DNA]</scope>
    <source>
        <strain evidence="3">CECT 7235</strain>
    </source>
</reference>
<dbReference type="Gene3D" id="1.10.10.2120">
    <property type="match status" value="1"/>
</dbReference>
<dbReference type="InterPro" id="IPR047801">
    <property type="entry name" value="Peptidase_C45"/>
</dbReference>
<dbReference type="PANTHER" id="PTHR34180:SF1">
    <property type="entry name" value="BETA-ALANYL-DOPAMINE_CARCININE HYDROLASE"/>
    <property type="match status" value="1"/>
</dbReference>
<evidence type="ECO:0000259" key="1">
    <source>
        <dbReference type="Pfam" id="PF03417"/>
    </source>
</evidence>
<sequence length="270" mass="28820">MSTELRQLAVTGTPYEIGYQLGLAGRDAAHELLLGASYWSAVIHPRHRSTVARLGQATQARFPAIWAELQGLADGLDLPFQDVLAWNCRGDLLDNTADGCTTVQLPGPTPCIAHNEDGLPGFRGHAFLAHIAPISAPGFTAFCYPGSVPGHTFAATQTGLAQAVNNMRLIGIAPQIPRMVLGRALLTCRSLDDAVALLMDGPHCGGFHMTLAQSGDPRLLSVEFGAGACAIRRIDRAMLHANHALHLNVPQIVTQSSRDRQARGQALRAM</sequence>
<dbReference type="Proteomes" id="UP000272908">
    <property type="component" value="Unassembled WGS sequence"/>
</dbReference>
<dbReference type="Pfam" id="PF03417">
    <property type="entry name" value="AAT"/>
    <property type="match status" value="1"/>
</dbReference>
<accession>A0A3B0MVU1</accession>
<proteinExistence type="predicted"/>
<evidence type="ECO:0000313" key="2">
    <source>
        <dbReference type="EMBL" id="SUZ33869.1"/>
    </source>
</evidence>
<dbReference type="EMBL" id="UIHC01000082">
    <property type="protein sequence ID" value="SUZ33869.1"/>
    <property type="molecule type" value="Genomic_DNA"/>
</dbReference>
<dbReference type="PANTHER" id="PTHR34180">
    <property type="entry name" value="PEPTIDASE C45"/>
    <property type="match status" value="1"/>
</dbReference>
<dbReference type="RefSeq" id="WP_121097125.1">
    <property type="nucleotide sequence ID" value="NZ_UIHC01000082.1"/>
</dbReference>
<dbReference type="InterPro" id="IPR047794">
    <property type="entry name" value="C45_proenzyme-like"/>
</dbReference>
<organism evidence="2 3">
    <name type="scientific">Roseinatronobacter ekhonensis</name>
    <dbReference type="NCBI Taxonomy" id="254356"/>
    <lineage>
        <taxon>Bacteria</taxon>
        <taxon>Pseudomonadati</taxon>
        <taxon>Pseudomonadota</taxon>
        <taxon>Alphaproteobacteria</taxon>
        <taxon>Rhodobacterales</taxon>
        <taxon>Paracoccaceae</taxon>
        <taxon>Roseinatronobacter</taxon>
    </lineage>
</organism>
<dbReference type="InterPro" id="IPR005079">
    <property type="entry name" value="Peptidase_C45_hydrolase"/>
</dbReference>
<gene>
    <name evidence="2" type="ORF">ROE7235_03644</name>
</gene>
<name>A0A3B0MVU1_9RHOB</name>
<dbReference type="OrthoDB" id="6793339at2"/>
<dbReference type="AlphaFoldDB" id="A0A3B0MVU1"/>
<feature type="domain" description="Peptidase C45 hydrolase" evidence="1">
    <location>
        <begin position="111"/>
        <end position="267"/>
    </location>
</feature>
<dbReference type="NCBIfam" id="NF040521">
    <property type="entry name" value="C45_proenzyme"/>
    <property type="match status" value="1"/>
</dbReference>
<dbReference type="Gene3D" id="3.60.60.10">
    <property type="entry name" value="Penicillin V Acylase, Chain A"/>
    <property type="match status" value="1"/>
</dbReference>
<protein>
    <recommendedName>
        <fullName evidence="1">Peptidase C45 hydrolase domain-containing protein</fullName>
    </recommendedName>
</protein>
<keyword evidence="3" id="KW-1185">Reference proteome</keyword>
<evidence type="ECO:0000313" key="3">
    <source>
        <dbReference type="Proteomes" id="UP000272908"/>
    </source>
</evidence>